<dbReference type="AlphaFoldDB" id="C8PH54"/>
<reference evidence="1 2" key="1">
    <citation type="submission" date="2009-07" db="EMBL/GenBank/DDBJ databases">
        <authorList>
            <person name="Madupu R."/>
            <person name="Sebastian Y."/>
            <person name="Durkin A.S."/>
            <person name="Torralba M."/>
            <person name="Methe B."/>
            <person name="Sutton G.G."/>
            <person name="Strausberg R.L."/>
            <person name="Nelson K.E."/>
        </authorList>
    </citation>
    <scope>NUCLEOTIDE SEQUENCE [LARGE SCALE GENOMIC DNA]</scope>
    <source>
        <strain evidence="1 2">RM3268</strain>
    </source>
</reference>
<evidence type="ECO:0000313" key="1">
    <source>
        <dbReference type="EMBL" id="EEV17875.1"/>
    </source>
</evidence>
<gene>
    <name evidence="1" type="ORF">CAMGR0001_2243</name>
</gene>
<sequence length="64" mass="7714">MGFAAFEISKRRVKFQAQFRRKIKFQNFMQIKKPPRSAGAYKLDLFSLAKFSRLRRIIPRSCRF</sequence>
<keyword evidence="2" id="KW-1185">Reference proteome</keyword>
<accession>C8PH54</accession>
<dbReference type="EMBL" id="ACYG01000022">
    <property type="protein sequence ID" value="EEV17875.1"/>
    <property type="molecule type" value="Genomic_DNA"/>
</dbReference>
<dbReference type="Proteomes" id="UP000005709">
    <property type="component" value="Unassembled WGS sequence"/>
</dbReference>
<protein>
    <submittedName>
        <fullName evidence="1">Uncharacterized protein</fullName>
    </submittedName>
</protein>
<name>C8PH54_9BACT</name>
<proteinExistence type="predicted"/>
<comment type="caution">
    <text evidence="1">The sequence shown here is derived from an EMBL/GenBank/DDBJ whole genome shotgun (WGS) entry which is preliminary data.</text>
</comment>
<evidence type="ECO:0000313" key="2">
    <source>
        <dbReference type="Proteomes" id="UP000005709"/>
    </source>
</evidence>
<organism evidence="1 2">
    <name type="scientific">Campylobacter gracilis RM3268</name>
    <dbReference type="NCBI Taxonomy" id="553220"/>
    <lineage>
        <taxon>Bacteria</taxon>
        <taxon>Pseudomonadati</taxon>
        <taxon>Campylobacterota</taxon>
        <taxon>Epsilonproteobacteria</taxon>
        <taxon>Campylobacterales</taxon>
        <taxon>Campylobacteraceae</taxon>
        <taxon>Campylobacter</taxon>
    </lineage>
</organism>